<dbReference type="HAMAP" id="MF_00303">
    <property type="entry name" value="Trigger_factor_Tig"/>
    <property type="match status" value="1"/>
</dbReference>
<dbReference type="InterPro" id="IPR001179">
    <property type="entry name" value="PPIase_FKBP_dom"/>
</dbReference>
<evidence type="ECO:0000256" key="13">
    <source>
        <dbReference type="PROSITE-ProRule" id="PRU00277"/>
    </source>
</evidence>
<keyword evidence="12" id="KW-0963">Cytoplasm</keyword>
<dbReference type="InterPro" id="IPR008881">
    <property type="entry name" value="Trigger_fac_ribosome-bd_bac"/>
</dbReference>
<dbReference type="Pfam" id="PF05697">
    <property type="entry name" value="Trigger_N"/>
    <property type="match status" value="1"/>
</dbReference>
<evidence type="ECO:0000256" key="12">
    <source>
        <dbReference type="HAMAP-Rule" id="MF_00303"/>
    </source>
</evidence>
<dbReference type="PROSITE" id="PS50059">
    <property type="entry name" value="FKBP_PPIASE"/>
    <property type="match status" value="1"/>
</dbReference>
<evidence type="ECO:0000256" key="8">
    <source>
        <dbReference type="ARBA" id="ARBA00023235"/>
    </source>
</evidence>
<dbReference type="Pfam" id="PF00254">
    <property type="entry name" value="FKBP_C"/>
    <property type="match status" value="1"/>
</dbReference>
<dbReference type="InterPro" id="IPR046357">
    <property type="entry name" value="PPIase_dom_sf"/>
</dbReference>
<dbReference type="FunFam" id="3.10.50.40:FF:000001">
    <property type="entry name" value="Trigger factor"/>
    <property type="match status" value="1"/>
</dbReference>
<dbReference type="InterPro" id="IPR037041">
    <property type="entry name" value="Trigger_fac_C_sf"/>
</dbReference>
<feature type="domain" description="PPIase FKBP-type" evidence="15">
    <location>
        <begin position="162"/>
        <end position="247"/>
    </location>
</feature>
<dbReference type="GO" id="GO:0044183">
    <property type="term" value="F:protein folding chaperone"/>
    <property type="evidence" value="ECO:0007669"/>
    <property type="project" value="TreeGrafter"/>
</dbReference>
<dbReference type="GO" id="GO:0015031">
    <property type="term" value="P:protein transport"/>
    <property type="evidence" value="ECO:0007669"/>
    <property type="project" value="UniProtKB-UniRule"/>
</dbReference>
<dbReference type="InterPro" id="IPR036611">
    <property type="entry name" value="Trigger_fac_ribosome-bd_sf"/>
</dbReference>
<keyword evidence="9 12" id="KW-0131">Cell cycle</keyword>
<dbReference type="PANTHER" id="PTHR30560">
    <property type="entry name" value="TRIGGER FACTOR CHAPERONE AND PEPTIDYL-PROLYL CIS/TRANS ISOMERASE"/>
    <property type="match status" value="1"/>
</dbReference>
<dbReference type="Gene3D" id="3.10.50.40">
    <property type="match status" value="1"/>
</dbReference>
<evidence type="ECO:0000313" key="17">
    <source>
        <dbReference type="Proteomes" id="UP001199355"/>
    </source>
</evidence>
<accession>A0AAE3AT16</accession>
<evidence type="ECO:0000256" key="3">
    <source>
        <dbReference type="ARBA" id="ARBA00013194"/>
    </source>
</evidence>
<proteinExistence type="inferred from homology"/>
<comment type="caution">
    <text evidence="16">The sequence shown here is derived from an EMBL/GenBank/DDBJ whole genome shotgun (WGS) entry which is preliminary data.</text>
</comment>
<dbReference type="PANTHER" id="PTHR30560:SF3">
    <property type="entry name" value="TRIGGER FACTOR-LIKE PROTEIN TIG, CHLOROPLASTIC"/>
    <property type="match status" value="1"/>
</dbReference>
<dbReference type="GO" id="GO:0043022">
    <property type="term" value="F:ribosome binding"/>
    <property type="evidence" value="ECO:0007669"/>
    <property type="project" value="TreeGrafter"/>
</dbReference>
<dbReference type="InterPro" id="IPR005215">
    <property type="entry name" value="Trig_fac"/>
</dbReference>
<dbReference type="Gene3D" id="1.10.3120.10">
    <property type="entry name" value="Trigger factor, C-terminal domain"/>
    <property type="match status" value="1"/>
</dbReference>
<dbReference type="EC" id="5.2.1.8" evidence="3 12"/>
<comment type="domain">
    <text evidence="12">Consists of 3 domains; the N-terminus binds the ribosome, the middle domain has PPIase activity, while the C-terminus has intrinsic chaperone activity on its own.</text>
</comment>
<dbReference type="InterPro" id="IPR008880">
    <property type="entry name" value="Trigger_fac_C"/>
</dbReference>
<keyword evidence="8 12" id="KW-0413">Isomerase</keyword>
<dbReference type="Proteomes" id="UP001199355">
    <property type="component" value="Unassembled WGS sequence"/>
</dbReference>
<dbReference type="GO" id="GO:0051301">
    <property type="term" value="P:cell division"/>
    <property type="evidence" value="ECO:0007669"/>
    <property type="project" value="UniProtKB-KW"/>
</dbReference>
<keyword evidence="5 12" id="KW-0132">Cell division</keyword>
<organism evidence="16 17">
    <name type="scientific">Gallintestinimicrobium propionicum</name>
    <dbReference type="NCBI Taxonomy" id="2981770"/>
    <lineage>
        <taxon>Bacteria</taxon>
        <taxon>Bacillati</taxon>
        <taxon>Bacillota</taxon>
        <taxon>Clostridia</taxon>
        <taxon>Lachnospirales</taxon>
        <taxon>Lachnospiraceae</taxon>
        <taxon>Gallintestinimicrobium</taxon>
    </lineage>
</organism>
<evidence type="ECO:0000256" key="9">
    <source>
        <dbReference type="ARBA" id="ARBA00023306"/>
    </source>
</evidence>
<dbReference type="SUPFAM" id="SSF54534">
    <property type="entry name" value="FKBP-like"/>
    <property type="match status" value="1"/>
</dbReference>
<dbReference type="SUPFAM" id="SSF109998">
    <property type="entry name" value="Triger factor/SurA peptide-binding domain-like"/>
    <property type="match status" value="1"/>
</dbReference>
<dbReference type="GO" id="GO:0043335">
    <property type="term" value="P:protein unfolding"/>
    <property type="evidence" value="ECO:0007669"/>
    <property type="project" value="TreeGrafter"/>
</dbReference>
<evidence type="ECO:0000256" key="14">
    <source>
        <dbReference type="RuleBase" id="RU003914"/>
    </source>
</evidence>
<evidence type="ECO:0000256" key="7">
    <source>
        <dbReference type="ARBA" id="ARBA00023186"/>
    </source>
</evidence>
<sequence>MSLQVEKLEKNMAKLTIEVSADEFSKALEDAYQKNKSKISVPGFRKGKVPKKMIEQMYGKGVFYEDAANALIPEAYEKALEECEETIVSSPKINVTQIEEGKSFIFTAEVALKPEVTLGQYKGVEVDKVEVSVTDEEVEADLKQQQENNSRTVVVERPVQDGDIAVIDYEGFIDGVAFEGGKGTNYNLTIGSHSFIGDFEEQLIGKNAGEACEVNVTFPEEYHASELAGKPAQFKVTVKEVKEKQLPELNDEFAGEVSEFETLAEYKEDIKKSLLAKKEADAKGAKEDAVIDAIVENAQMEIPDAMVETQQRQTIDEFGQRLQMQGLNLEQYFQFTGLTYEHMMEQVKPQAERRIKSRLVLEAVAAAENIEATEEDFDAEVKRMAEGYKMEADKIKELMGEAGKKQIMEDLAVRKAVDFVVGEAVEK</sequence>
<evidence type="ECO:0000256" key="2">
    <source>
        <dbReference type="ARBA" id="ARBA00005464"/>
    </source>
</evidence>
<dbReference type="NCBIfam" id="TIGR00115">
    <property type="entry name" value="tig"/>
    <property type="match status" value="1"/>
</dbReference>
<dbReference type="Pfam" id="PF05698">
    <property type="entry name" value="Trigger_C"/>
    <property type="match status" value="1"/>
</dbReference>
<evidence type="ECO:0000259" key="15">
    <source>
        <dbReference type="PROSITE" id="PS50059"/>
    </source>
</evidence>
<protein>
    <recommendedName>
        <fullName evidence="4 12">Trigger factor</fullName>
        <shortName evidence="12">TF</shortName>
        <ecNumber evidence="3 12">5.2.1.8</ecNumber>
    </recommendedName>
    <alternativeName>
        <fullName evidence="11 12">PPIase</fullName>
    </alternativeName>
</protein>
<evidence type="ECO:0000256" key="5">
    <source>
        <dbReference type="ARBA" id="ARBA00022618"/>
    </source>
</evidence>
<gene>
    <name evidence="12 16" type="primary">tig</name>
    <name evidence="16" type="ORF">LKD45_01080</name>
</gene>
<dbReference type="SUPFAM" id="SSF102735">
    <property type="entry name" value="Trigger factor ribosome-binding domain"/>
    <property type="match status" value="1"/>
</dbReference>
<dbReference type="AlphaFoldDB" id="A0AAE3AT16"/>
<evidence type="ECO:0000256" key="1">
    <source>
        <dbReference type="ARBA" id="ARBA00000971"/>
    </source>
</evidence>
<dbReference type="Gene3D" id="3.30.70.1050">
    <property type="entry name" value="Trigger factor ribosome-binding domain"/>
    <property type="match status" value="1"/>
</dbReference>
<name>A0AAE3AT16_9FIRM</name>
<comment type="catalytic activity">
    <reaction evidence="1 12 13">
        <text>[protein]-peptidylproline (omega=180) = [protein]-peptidylproline (omega=0)</text>
        <dbReference type="Rhea" id="RHEA:16237"/>
        <dbReference type="Rhea" id="RHEA-COMP:10747"/>
        <dbReference type="Rhea" id="RHEA-COMP:10748"/>
        <dbReference type="ChEBI" id="CHEBI:83833"/>
        <dbReference type="ChEBI" id="CHEBI:83834"/>
        <dbReference type="EC" id="5.2.1.8"/>
    </reaction>
</comment>
<dbReference type="InterPro" id="IPR027304">
    <property type="entry name" value="Trigger_fact/SurA_dom_sf"/>
</dbReference>
<evidence type="ECO:0000256" key="11">
    <source>
        <dbReference type="ARBA" id="ARBA00029986"/>
    </source>
</evidence>
<dbReference type="PIRSF" id="PIRSF003095">
    <property type="entry name" value="Trigger_factor"/>
    <property type="match status" value="1"/>
</dbReference>
<dbReference type="GO" id="GO:0005737">
    <property type="term" value="C:cytoplasm"/>
    <property type="evidence" value="ECO:0007669"/>
    <property type="project" value="UniProtKB-SubCell"/>
</dbReference>
<dbReference type="RefSeq" id="WP_308727486.1">
    <property type="nucleotide sequence ID" value="NZ_JAJEQF010000001.1"/>
</dbReference>
<evidence type="ECO:0000256" key="4">
    <source>
        <dbReference type="ARBA" id="ARBA00016902"/>
    </source>
</evidence>
<dbReference type="GO" id="GO:0003755">
    <property type="term" value="F:peptidyl-prolyl cis-trans isomerase activity"/>
    <property type="evidence" value="ECO:0007669"/>
    <property type="project" value="UniProtKB-UniRule"/>
</dbReference>
<evidence type="ECO:0000313" key="16">
    <source>
        <dbReference type="EMBL" id="MCC2166300.1"/>
    </source>
</evidence>
<comment type="function">
    <text evidence="10 12">Involved in protein export. Acts as a chaperone by maintaining the newly synthesized protein in an open conformation. Functions as a peptidyl-prolyl cis-trans isomerase.</text>
</comment>
<evidence type="ECO:0000256" key="6">
    <source>
        <dbReference type="ARBA" id="ARBA00023110"/>
    </source>
</evidence>
<comment type="subcellular location">
    <subcellularLocation>
        <location evidence="12">Cytoplasm</location>
    </subcellularLocation>
    <text evidence="12">About half TF is bound to the ribosome near the polypeptide exit tunnel while the other half is free in the cytoplasm.</text>
</comment>
<keyword evidence="17" id="KW-1185">Reference proteome</keyword>
<evidence type="ECO:0000256" key="10">
    <source>
        <dbReference type="ARBA" id="ARBA00024849"/>
    </source>
</evidence>
<reference evidence="16 17" key="1">
    <citation type="submission" date="2021-10" db="EMBL/GenBank/DDBJ databases">
        <title>Anaerobic single-cell dispensing facilitates the cultivation of human gut bacteria.</title>
        <authorList>
            <person name="Afrizal A."/>
        </authorList>
    </citation>
    <scope>NUCLEOTIDE SEQUENCE [LARGE SCALE GENOMIC DNA]</scope>
    <source>
        <strain evidence="16 17">CLA-AA-H244</strain>
    </source>
</reference>
<keyword evidence="6 12" id="KW-0697">Rotamase</keyword>
<dbReference type="EMBL" id="JAJEQF010000001">
    <property type="protein sequence ID" value="MCC2166300.1"/>
    <property type="molecule type" value="Genomic_DNA"/>
</dbReference>
<dbReference type="GO" id="GO:0051083">
    <property type="term" value="P:'de novo' cotranslational protein folding"/>
    <property type="evidence" value="ECO:0007669"/>
    <property type="project" value="TreeGrafter"/>
</dbReference>
<keyword evidence="7 12" id="KW-0143">Chaperone</keyword>
<comment type="similarity">
    <text evidence="2 12 14">Belongs to the FKBP-type PPIase family. Tig subfamily.</text>
</comment>